<sequence length="281" mass="30557">MSRFLRRTMMATALTAAVSASAVVPANAWENTYQTYEEAGNSEGMCILEFTEQEKNDVNNAYKLLFETLADLSAEKLQNREQAEIWYPWAKENPNKDPLAWHLGTKYKGKDVGTAQRILATIHPSRSSGPYYMAGNFLKQSRKPILEERTLKITPYEAGKRKGSGAVKVGDFVAPGLWGIITGSLSISGAADMAGEALNKLGPRIQPTIKSYEEALTACEKRQTTSGKIKQGSSLDTNQFIGLVAGGVLGGLALLGFIAVAVGPLVNDFFTNFWKNAGVLR</sequence>
<dbReference type="Proteomes" id="UP001146468">
    <property type="component" value="Unassembled WGS sequence"/>
</dbReference>
<name>A0A9X3LV16_9CORY</name>
<feature type="chain" id="PRO_5040771834" description="Secreted protein" evidence="2">
    <location>
        <begin position="29"/>
        <end position="281"/>
    </location>
</feature>
<keyword evidence="1" id="KW-0472">Membrane</keyword>
<proteinExistence type="predicted"/>
<keyword evidence="2" id="KW-0732">Signal</keyword>
<evidence type="ECO:0000313" key="4">
    <source>
        <dbReference type="Proteomes" id="UP001146468"/>
    </source>
</evidence>
<feature type="signal peptide" evidence="2">
    <location>
        <begin position="1"/>
        <end position="28"/>
    </location>
</feature>
<organism evidence="3 4">
    <name type="scientific">Corynebacterium meitnerae</name>
    <dbReference type="NCBI Taxonomy" id="2913498"/>
    <lineage>
        <taxon>Bacteria</taxon>
        <taxon>Bacillati</taxon>
        <taxon>Actinomycetota</taxon>
        <taxon>Actinomycetes</taxon>
        <taxon>Mycobacteriales</taxon>
        <taxon>Corynebacteriaceae</taxon>
        <taxon>Corynebacterium</taxon>
    </lineage>
</organism>
<protein>
    <recommendedName>
        <fullName evidence="5">Secreted protein</fullName>
    </recommendedName>
</protein>
<dbReference type="AlphaFoldDB" id="A0A9X3LV16"/>
<evidence type="ECO:0000256" key="1">
    <source>
        <dbReference type="SAM" id="Phobius"/>
    </source>
</evidence>
<dbReference type="RefSeq" id="WP_269966122.1">
    <property type="nucleotide sequence ID" value="NZ_JAKMUS010000017.1"/>
</dbReference>
<dbReference type="PROSITE" id="PS51318">
    <property type="entry name" value="TAT"/>
    <property type="match status" value="1"/>
</dbReference>
<evidence type="ECO:0000313" key="3">
    <source>
        <dbReference type="EMBL" id="MCZ9294705.1"/>
    </source>
</evidence>
<accession>A0A9X3LV16</accession>
<gene>
    <name evidence="3" type="ORF">L8U60_09435</name>
</gene>
<dbReference type="InterPro" id="IPR006311">
    <property type="entry name" value="TAT_signal"/>
</dbReference>
<evidence type="ECO:0000256" key="2">
    <source>
        <dbReference type="SAM" id="SignalP"/>
    </source>
</evidence>
<keyword evidence="1" id="KW-1133">Transmembrane helix</keyword>
<keyword evidence="1" id="KW-0812">Transmembrane</keyword>
<keyword evidence="4" id="KW-1185">Reference proteome</keyword>
<evidence type="ECO:0008006" key="5">
    <source>
        <dbReference type="Google" id="ProtNLM"/>
    </source>
</evidence>
<dbReference type="EMBL" id="JAKMUS010000017">
    <property type="protein sequence ID" value="MCZ9294705.1"/>
    <property type="molecule type" value="Genomic_DNA"/>
</dbReference>
<feature type="transmembrane region" description="Helical" evidence="1">
    <location>
        <begin position="240"/>
        <end position="266"/>
    </location>
</feature>
<reference evidence="3" key="1">
    <citation type="submission" date="2022-02" db="EMBL/GenBank/DDBJ databases">
        <title>Corynebacterium sp. from urogenital microbiome.</title>
        <authorList>
            <person name="Cappelli E.A."/>
            <person name="Ribeiro T.G."/>
            <person name="Peixe L."/>
        </authorList>
    </citation>
    <scope>NUCLEOTIDE SEQUENCE</scope>
    <source>
        <strain evidence="3">C8Ua_172</strain>
    </source>
</reference>
<comment type="caution">
    <text evidence="3">The sequence shown here is derived from an EMBL/GenBank/DDBJ whole genome shotgun (WGS) entry which is preliminary data.</text>
</comment>